<comment type="caution">
    <text evidence="4">The sequence shown here is derived from an EMBL/GenBank/DDBJ whole genome shotgun (WGS) entry which is preliminary data.</text>
</comment>
<gene>
    <name evidence="4" type="ORF">AB675_9544</name>
</gene>
<evidence type="ECO:0000313" key="4">
    <source>
        <dbReference type="EMBL" id="KPI42240.1"/>
    </source>
</evidence>
<evidence type="ECO:0000259" key="3">
    <source>
        <dbReference type="PROSITE" id="PS50181"/>
    </source>
</evidence>
<dbReference type="GeneID" id="28741967"/>
<evidence type="ECO:0000313" key="5">
    <source>
        <dbReference type="Proteomes" id="UP000038010"/>
    </source>
</evidence>
<feature type="coiled-coil region" evidence="1">
    <location>
        <begin position="583"/>
        <end position="621"/>
    </location>
</feature>
<dbReference type="Proteomes" id="UP000038010">
    <property type="component" value="Unassembled WGS sequence"/>
</dbReference>
<organism evidence="4 5">
    <name type="scientific">Cyphellophora attinorum</name>
    <dbReference type="NCBI Taxonomy" id="1664694"/>
    <lineage>
        <taxon>Eukaryota</taxon>
        <taxon>Fungi</taxon>
        <taxon>Dikarya</taxon>
        <taxon>Ascomycota</taxon>
        <taxon>Pezizomycotina</taxon>
        <taxon>Eurotiomycetes</taxon>
        <taxon>Chaetothyriomycetidae</taxon>
        <taxon>Chaetothyriales</taxon>
        <taxon>Cyphellophoraceae</taxon>
        <taxon>Cyphellophora</taxon>
    </lineage>
</organism>
<name>A0A0N1P1J9_9EURO</name>
<dbReference type="STRING" id="1664694.A0A0N1P1J9"/>
<feature type="region of interest" description="Disordered" evidence="2">
    <location>
        <begin position="505"/>
        <end position="536"/>
    </location>
</feature>
<dbReference type="PANTHER" id="PTHR13252">
    <property type="entry name" value="F-BOX ONLY PROTEIN 28"/>
    <property type="match status" value="1"/>
</dbReference>
<proteinExistence type="predicted"/>
<dbReference type="PROSITE" id="PS50181">
    <property type="entry name" value="FBOX"/>
    <property type="match status" value="1"/>
</dbReference>
<dbReference type="SUPFAM" id="SSF81383">
    <property type="entry name" value="F-box domain"/>
    <property type="match status" value="1"/>
</dbReference>
<feature type="region of interest" description="Disordered" evidence="2">
    <location>
        <begin position="245"/>
        <end position="264"/>
    </location>
</feature>
<dbReference type="OrthoDB" id="539158at2759"/>
<evidence type="ECO:0000256" key="2">
    <source>
        <dbReference type="SAM" id="MobiDB-lite"/>
    </source>
</evidence>
<dbReference type="SUPFAM" id="SSF50978">
    <property type="entry name" value="WD40 repeat-like"/>
    <property type="match status" value="1"/>
</dbReference>
<evidence type="ECO:0000256" key="1">
    <source>
        <dbReference type="SAM" id="Coils"/>
    </source>
</evidence>
<sequence>MKTAIDLPDEIWQPILEYLTPRDSVALQCVSKRFLRLARDNKLWRRKCFEKRPNAGNRAYSHRDPAVWDPSAPGEDVNWYDEYIARHAPLHTVWSEGTGSESHEILGVAVDEHSERAVGWQEDGSILIWDIREQELGGRRIQRVANSSTGVLFATNAAQSSTSSGSRSFTSPTESIALDFRQNRAYIAVGPNLNEVDLETLQVISQQEYAWSITALSQHQTSDLPLSVGTLYSLHLYDPRMTFRDRSRSPEDMMRPTPGEPENSIAFLPNHAKFDRFRERKALQNWAPSQQNAHLDYSAPRHGRGGGSHAYAQVEPGPLSILHYEQHEIFLAGRFPSILSYDRRYFPRLQYVVHSGATLSSLTSVPYAPKPAQGGQATLIAAGEYKGRGSLELYSLPYATGQPTAAAASTDVDEMINAAADAETAEDDNVRNVDITHTDTFKNNIVNFMSRSPYSYKNRQDAAPAKILSVATQGTRIVFSDANGCVHWKERDSRELVRRWNINDASSHAPSAPQEPSLAATNGARRTSTNSGADREEELVVRKLVPLSYSSSSSTKHDILLHTPAKLCILTTQPQYADHETLARSFEAQLSTESSEAEEERERAEEYAREMRRALERQADERIWMGRFRLRG</sequence>
<dbReference type="InterPro" id="IPR036047">
    <property type="entry name" value="F-box-like_dom_sf"/>
</dbReference>
<feature type="compositionally biased region" description="Basic and acidic residues" evidence="2">
    <location>
        <begin position="245"/>
        <end position="254"/>
    </location>
</feature>
<dbReference type="GO" id="GO:0000209">
    <property type="term" value="P:protein polyubiquitination"/>
    <property type="evidence" value="ECO:0007669"/>
    <property type="project" value="TreeGrafter"/>
</dbReference>
<keyword evidence="1" id="KW-0175">Coiled coil</keyword>
<reference evidence="4 5" key="1">
    <citation type="submission" date="2015-06" db="EMBL/GenBank/DDBJ databases">
        <title>Draft genome of the ant-associated black yeast Phialophora attae CBS 131958.</title>
        <authorList>
            <person name="Moreno L.F."/>
            <person name="Stielow B.J."/>
            <person name="de Hoog S."/>
            <person name="Vicente V.A."/>
            <person name="Weiss V.A."/>
            <person name="de Vries M."/>
            <person name="Cruz L.M."/>
            <person name="Souza E.M."/>
        </authorList>
    </citation>
    <scope>NUCLEOTIDE SEQUENCE [LARGE SCALE GENOMIC DNA]</scope>
    <source>
        <strain evidence="4 5">CBS 131958</strain>
    </source>
</reference>
<dbReference type="AlphaFoldDB" id="A0A0N1P1J9"/>
<dbReference type="Gene3D" id="1.20.1280.50">
    <property type="match status" value="1"/>
</dbReference>
<protein>
    <recommendedName>
        <fullName evidence="3">F-box domain-containing protein</fullName>
    </recommendedName>
</protein>
<keyword evidence="5" id="KW-1185">Reference proteome</keyword>
<dbReference type="EMBL" id="LFJN01000007">
    <property type="protein sequence ID" value="KPI42240.1"/>
    <property type="molecule type" value="Genomic_DNA"/>
</dbReference>
<feature type="domain" description="F-box" evidence="3">
    <location>
        <begin position="1"/>
        <end position="47"/>
    </location>
</feature>
<dbReference type="Pfam" id="PF12937">
    <property type="entry name" value="F-box-like"/>
    <property type="match status" value="1"/>
</dbReference>
<dbReference type="SMART" id="SM00256">
    <property type="entry name" value="FBOX"/>
    <property type="match status" value="1"/>
</dbReference>
<dbReference type="VEuPathDB" id="FungiDB:AB675_9544"/>
<dbReference type="InterPro" id="IPR039719">
    <property type="entry name" value="FBXO28"/>
</dbReference>
<dbReference type="RefSeq" id="XP_018002203.1">
    <property type="nucleotide sequence ID" value="XM_018150087.1"/>
</dbReference>
<dbReference type="InterPro" id="IPR036322">
    <property type="entry name" value="WD40_repeat_dom_sf"/>
</dbReference>
<dbReference type="InterPro" id="IPR001810">
    <property type="entry name" value="F-box_dom"/>
</dbReference>
<accession>A0A0N1P1J9</accession>
<dbReference type="PANTHER" id="PTHR13252:SF9">
    <property type="entry name" value="F-BOX ONLY PROTEIN 28"/>
    <property type="match status" value="1"/>
</dbReference>